<reference evidence="4 5" key="1">
    <citation type="submission" date="2020-10" db="EMBL/GenBank/DDBJ databases">
        <title>Connecting structure to function with the recovery of over 1000 high-quality activated sludge metagenome-assembled genomes encoding full-length rRNA genes using long-read sequencing.</title>
        <authorList>
            <person name="Singleton C.M."/>
            <person name="Petriglieri F."/>
            <person name="Kristensen J.M."/>
            <person name="Kirkegaard R.H."/>
            <person name="Michaelsen T.Y."/>
            <person name="Andersen M.H."/>
            <person name="Karst S.M."/>
            <person name="Dueholm M.S."/>
            <person name="Nielsen P.H."/>
            <person name="Albertsen M."/>
        </authorList>
    </citation>
    <scope>NUCLEOTIDE SEQUENCE [LARGE SCALE GENOMIC DNA]</scope>
    <source>
        <strain evidence="4">EsbW_18-Q3-R4-48_BATAC.285</strain>
    </source>
</reference>
<name>A0A935PW48_9PROT</name>
<dbReference type="GO" id="GO:0016787">
    <property type="term" value="F:hydrolase activity"/>
    <property type="evidence" value="ECO:0007669"/>
    <property type="project" value="UniProtKB-KW"/>
</dbReference>
<gene>
    <name evidence="4" type="ORF">IPJ27_02085</name>
</gene>
<dbReference type="InterPro" id="IPR000086">
    <property type="entry name" value="NUDIX_hydrolase_dom"/>
</dbReference>
<proteinExistence type="predicted"/>
<keyword evidence="2" id="KW-0378">Hydrolase</keyword>
<dbReference type="InterPro" id="IPR015797">
    <property type="entry name" value="NUDIX_hydrolase-like_dom_sf"/>
</dbReference>
<dbReference type="SUPFAM" id="SSF55811">
    <property type="entry name" value="Nudix"/>
    <property type="match status" value="1"/>
</dbReference>
<evidence type="ECO:0000259" key="3">
    <source>
        <dbReference type="PROSITE" id="PS51462"/>
    </source>
</evidence>
<comment type="cofactor">
    <cofactor evidence="1">
        <name>Mg(2+)</name>
        <dbReference type="ChEBI" id="CHEBI:18420"/>
    </cofactor>
</comment>
<dbReference type="Gene3D" id="3.90.79.10">
    <property type="entry name" value="Nucleoside Triphosphate Pyrophosphohydrolase"/>
    <property type="match status" value="1"/>
</dbReference>
<evidence type="ECO:0000313" key="4">
    <source>
        <dbReference type="EMBL" id="MBK7673639.1"/>
    </source>
</evidence>
<comment type="caution">
    <text evidence="4">The sequence shown here is derived from an EMBL/GenBank/DDBJ whole genome shotgun (WGS) entry which is preliminary data.</text>
</comment>
<dbReference type="AlphaFoldDB" id="A0A935PW48"/>
<dbReference type="Proteomes" id="UP000697998">
    <property type="component" value="Unassembled WGS sequence"/>
</dbReference>
<dbReference type="InterPro" id="IPR020084">
    <property type="entry name" value="NUDIX_hydrolase_CS"/>
</dbReference>
<organism evidence="4 5">
    <name type="scientific">Candidatus Accumulibacter proximus</name>
    <dbReference type="NCBI Taxonomy" id="2954385"/>
    <lineage>
        <taxon>Bacteria</taxon>
        <taxon>Pseudomonadati</taxon>
        <taxon>Pseudomonadota</taxon>
        <taxon>Betaproteobacteria</taxon>
        <taxon>Candidatus Accumulibacter</taxon>
    </lineage>
</organism>
<protein>
    <submittedName>
        <fullName evidence="4">NUDIX domain-containing protein</fullName>
    </submittedName>
</protein>
<dbReference type="Pfam" id="PF00293">
    <property type="entry name" value="NUDIX"/>
    <property type="match status" value="1"/>
</dbReference>
<sequence>MKRQRATIIVEVDQRILLVENRGGLVLLPGGGINPEESRLQAAVRELAEETGLIAESMLFLFSHESATNCHNVFWAAASGAALAGDDATALHFFDQDSPLLIARMSRASRQIIERFLRRQGSRQRWLQSLQRHL</sequence>
<dbReference type="PROSITE" id="PS00893">
    <property type="entry name" value="NUDIX_BOX"/>
    <property type="match status" value="1"/>
</dbReference>
<evidence type="ECO:0000256" key="1">
    <source>
        <dbReference type="ARBA" id="ARBA00001946"/>
    </source>
</evidence>
<feature type="domain" description="Nudix hydrolase" evidence="3">
    <location>
        <begin position="1"/>
        <end position="118"/>
    </location>
</feature>
<evidence type="ECO:0000313" key="5">
    <source>
        <dbReference type="Proteomes" id="UP000697998"/>
    </source>
</evidence>
<dbReference type="PROSITE" id="PS51462">
    <property type="entry name" value="NUDIX"/>
    <property type="match status" value="1"/>
</dbReference>
<dbReference type="EMBL" id="JADJMH010000001">
    <property type="protein sequence ID" value="MBK7673639.1"/>
    <property type="molecule type" value="Genomic_DNA"/>
</dbReference>
<accession>A0A935PW48</accession>
<evidence type="ECO:0000256" key="2">
    <source>
        <dbReference type="ARBA" id="ARBA00022801"/>
    </source>
</evidence>